<dbReference type="Proteomes" id="UP000050761">
    <property type="component" value="Unassembled WGS sequence"/>
</dbReference>
<dbReference type="AlphaFoldDB" id="A0A183G271"/>
<dbReference type="OrthoDB" id="5855855at2759"/>
<proteinExistence type="predicted"/>
<reference evidence="2 3" key="1">
    <citation type="submission" date="2018-11" db="EMBL/GenBank/DDBJ databases">
        <authorList>
            <consortium name="Pathogen Informatics"/>
        </authorList>
    </citation>
    <scope>NUCLEOTIDE SEQUENCE [LARGE SCALE GENOMIC DNA]</scope>
</reference>
<keyword evidence="3" id="KW-1185">Reference proteome</keyword>
<protein>
    <submittedName>
        <fullName evidence="4">CVNH domain-containing protein</fullName>
    </submittedName>
</protein>
<accession>A0A183G271</accession>
<name>A0A183G271_HELPZ</name>
<feature type="chain" id="PRO_5044551801" evidence="1">
    <location>
        <begin position="21"/>
        <end position="173"/>
    </location>
</feature>
<dbReference type="EMBL" id="UZAH01028820">
    <property type="protein sequence ID" value="VDP02565.1"/>
    <property type="molecule type" value="Genomic_DNA"/>
</dbReference>
<reference evidence="4" key="2">
    <citation type="submission" date="2019-09" db="UniProtKB">
        <authorList>
            <consortium name="WormBaseParasite"/>
        </authorList>
    </citation>
    <scope>IDENTIFICATION</scope>
</reference>
<dbReference type="WBParaSite" id="HPBE_0001536901-mRNA-1">
    <property type="protein sequence ID" value="HPBE_0001536901-mRNA-1"/>
    <property type="gene ID" value="HPBE_0001536901"/>
</dbReference>
<sequence length="173" mass="19505">MDFGSSRALLLACIVVMVESRFFTLHNVDGYLRKHPAHDVKHHTKRTKLMESTYVDIDQHGQAYVNCTYNLDGVTGVRKCSIPSSEADFDMGFACFALWNGDGEIIAQDCWIHQELSRLKKLIQMNVARMLRCLVLVLMQLEDEADMDANRHQHHTEGCVGAVGRLKGRVGGE</sequence>
<keyword evidence="1" id="KW-0732">Signal</keyword>
<evidence type="ECO:0000256" key="1">
    <source>
        <dbReference type="SAM" id="SignalP"/>
    </source>
</evidence>
<evidence type="ECO:0000313" key="3">
    <source>
        <dbReference type="Proteomes" id="UP000050761"/>
    </source>
</evidence>
<feature type="signal peptide" evidence="1">
    <location>
        <begin position="1"/>
        <end position="20"/>
    </location>
</feature>
<accession>A0A3P8B6V4</accession>
<organism evidence="3 4">
    <name type="scientific">Heligmosomoides polygyrus</name>
    <name type="common">Parasitic roundworm</name>
    <dbReference type="NCBI Taxonomy" id="6339"/>
    <lineage>
        <taxon>Eukaryota</taxon>
        <taxon>Metazoa</taxon>
        <taxon>Ecdysozoa</taxon>
        <taxon>Nematoda</taxon>
        <taxon>Chromadorea</taxon>
        <taxon>Rhabditida</taxon>
        <taxon>Rhabditina</taxon>
        <taxon>Rhabditomorpha</taxon>
        <taxon>Strongyloidea</taxon>
        <taxon>Heligmosomidae</taxon>
        <taxon>Heligmosomoides</taxon>
    </lineage>
</organism>
<evidence type="ECO:0000313" key="2">
    <source>
        <dbReference type="EMBL" id="VDP02565.1"/>
    </source>
</evidence>
<evidence type="ECO:0000313" key="4">
    <source>
        <dbReference type="WBParaSite" id="HPBE_0001536901-mRNA-1"/>
    </source>
</evidence>
<gene>
    <name evidence="2" type="ORF">HPBE_LOCUS15368</name>
</gene>